<dbReference type="SMART" id="SM00098">
    <property type="entry name" value="alkPPc"/>
    <property type="match status" value="1"/>
</dbReference>
<comment type="similarity">
    <text evidence="3">Belongs to the alkaline phosphatase family.</text>
</comment>
<evidence type="ECO:0000256" key="5">
    <source>
        <dbReference type="ARBA" id="ARBA00022723"/>
    </source>
</evidence>
<name>A0A644WDX0_9ZZZZ</name>
<dbReference type="AlphaFoldDB" id="A0A644WDX0"/>
<evidence type="ECO:0000256" key="1">
    <source>
        <dbReference type="ARBA" id="ARBA00001946"/>
    </source>
</evidence>
<keyword evidence="5" id="KW-0479">Metal-binding</keyword>
<dbReference type="GO" id="GO:0046872">
    <property type="term" value="F:metal ion binding"/>
    <property type="evidence" value="ECO:0007669"/>
    <property type="project" value="UniProtKB-KW"/>
</dbReference>
<comment type="cofactor">
    <cofactor evidence="1">
        <name>Mg(2+)</name>
        <dbReference type="ChEBI" id="CHEBI:18420"/>
    </cofactor>
</comment>
<dbReference type="InterPro" id="IPR001952">
    <property type="entry name" value="Alkaline_phosphatase"/>
</dbReference>
<dbReference type="SUPFAM" id="SSF53649">
    <property type="entry name" value="Alkaline phosphatase-like"/>
    <property type="match status" value="1"/>
</dbReference>
<dbReference type="Pfam" id="PF00245">
    <property type="entry name" value="Alk_phosphatase"/>
    <property type="match status" value="2"/>
</dbReference>
<accession>A0A644WDX0</accession>
<dbReference type="PRINTS" id="PR00113">
    <property type="entry name" value="ALKPHPHTASE"/>
</dbReference>
<keyword evidence="6 9" id="KW-0378">Hydrolase</keyword>
<evidence type="ECO:0000313" key="9">
    <source>
        <dbReference type="EMBL" id="MPM01671.1"/>
    </source>
</evidence>
<evidence type="ECO:0000256" key="6">
    <source>
        <dbReference type="ARBA" id="ARBA00022801"/>
    </source>
</evidence>
<comment type="cofactor">
    <cofactor evidence="2">
        <name>Zn(2+)</name>
        <dbReference type="ChEBI" id="CHEBI:29105"/>
    </cofactor>
</comment>
<dbReference type="Gene3D" id="1.10.60.40">
    <property type="match status" value="1"/>
</dbReference>
<keyword evidence="4" id="KW-0597">Phosphoprotein</keyword>
<dbReference type="EMBL" id="VSSQ01000813">
    <property type="protein sequence ID" value="MPM01671.1"/>
    <property type="molecule type" value="Genomic_DNA"/>
</dbReference>
<reference evidence="9" key="1">
    <citation type="submission" date="2019-08" db="EMBL/GenBank/DDBJ databases">
        <authorList>
            <person name="Kucharzyk K."/>
            <person name="Murdoch R.W."/>
            <person name="Higgins S."/>
            <person name="Loffler F."/>
        </authorList>
    </citation>
    <scope>NUCLEOTIDE SEQUENCE</scope>
</reference>
<evidence type="ECO:0000256" key="4">
    <source>
        <dbReference type="ARBA" id="ARBA00022553"/>
    </source>
</evidence>
<dbReference type="Gene3D" id="3.40.720.10">
    <property type="entry name" value="Alkaline Phosphatase, subunit A"/>
    <property type="match status" value="1"/>
</dbReference>
<keyword evidence="7" id="KW-0862">Zinc</keyword>
<dbReference type="PROSITE" id="PS00123">
    <property type="entry name" value="ALKALINE_PHOSPHATASE"/>
    <property type="match status" value="1"/>
</dbReference>
<evidence type="ECO:0000256" key="8">
    <source>
        <dbReference type="ARBA" id="ARBA00022842"/>
    </source>
</evidence>
<comment type="caution">
    <text evidence="9">The sequence shown here is derived from an EMBL/GenBank/DDBJ whole genome shotgun (WGS) entry which is preliminary data.</text>
</comment>
<dbReference type="InterPro" id="IPR017850">
    <property type="entry name" value="Alkaline_phosphatase_core_sf"/>
</dbReference>
<organism evidence="9">
    <name type="scientific">bioreactor metagenome</name>
    <dbReference type="NCBI Taxonomy" id="1076179"/>
    <lineage>
        <taxon>unclassified sequences</taxon>
        <taxon>metagenomes</taxon>
        <taxon>ecological metagenomes</taxon>
    </lineage>
</organism>
<dbReference type="PANTHER" id="PTHR11596">
    <property type="entry name" value="ALKALINE PHOSPHATASE"/>
    <property type="match status" value="1"/>
</dbReference>
<evidence type="ECO:0000256" key="2">
    <source>
        <dbReference type="ARBA" id="ARBA00001947"/>
    </source>
</evidence>
<dbReference type="PANTHER" id="PTHR11596:SF5">
    <property type="entry name" value="ALKALINE PHOSPHATASE"/>
    <property type="match status" value="1"/>
</dbReference>
<evidence type="ECO:0000256" key="7">
    <source>
        <dbReference type="ARBA" id="ARBA00022833"/>
    </source>
</evidence>
<keyword evidence="8" id="KW-0460">Magnesium</keyword>
<dbReference type="GO" id="GO:0004035">
    <property type="term" value="F:alkaline phosphatase activity"/>
    <property type="evidence" value="ECO:0007669"/>
    <property type="project" value="UniProtKB-EC"/>
</dbReference>
<protein>
    <submittedName>
        <fullName evidence="9">Alkaline phosphatase 4</fullName>
        <ecNumber evidence="9">3.1.3.1</ecNumber>
    </submittedName>
</protein>
<gene>
    <name evidence="9" type="primary">phoA_5</name>
    <name evidence="9" type="ORF">SDC9_47911</name>
</gene>
<sequence>MYFRKICTGLLFLLLSFTVSGKAPKYVFYFIGDGMGFNHITATSLYQSADVSDLTDKLLFPHFPVTGIVKTRSASHYITDSSAGGTALASGYKANNKAVGLNAKNEPVYSIIHKAKTNKWMTGVITSTSVDDATPSSFYAHADSRGMYYEIGVQAAKSAVNFLGGAGFKSYTNPQNPNDPHLLDVLSANGYEVYKGLNQYKNEKKYNQPVVLIPDRSYPGTALPYAIDRSPEDLTLEQLTTSAIDYFKTNKASRFMLVVEGGRIDHGSHPNDGATVIKEMIDMDKCIQLAYDFYLQHPKETLIILTSDHETGGLALGTVGSNLHLQSLDKQKASLGKLSGLINDLHSRYPEGVLWEHVVTLLEDNMGFWKEIKISKRDEARLKVCYEETFVTKTAKKIVTTYSVDEPLAMLAIEIINKHANIGWTTKNHSGASVPVFAIGVGSEMFSGMMENTDVPKRLEKICRMK</sequence>
<dbReference type="CDD" id="cd16012">
    <property type="entry name" value="ALP"/>
    <property type="match status" value="1"/>
</dbReference>
<evidence type="ECO:0000256" key="3">
    <source>
        <dbReference type="ARBA" id="ARBA00005984"/>
    </source>
</evidence>
<dbReference type="EC" id="3.1.3.1" evidence="9"/>
<dbReference type="InterPro" id="IPR018299">
    <property type="entry name" value="Alkaline_phosphatase_AS"/>
</dbReference>
<proteinExistence type="inferred from homology"/>